<dbReference type="SUPFAM" id="SSF50814">
    <property type="entry name" value="Lipocalins"/>
    <property type="match status" value="1"/>
</dbReference>
<dbReference type="OrthoDB" id="2641675at2"/>
<accession>A0A4R4EHV2</accession>
<evidence type="ECO:0000313" key="1">
    <source>
        <dbReference type="EMBL" id="TCZ78933.1"/>
    </source>
</evidence>
<dbReference type="InterPro" id="IPR012674">
    <property type="entry name" value="Calycin"/>
</dbReference>
<dbReference type="EMBL" id="SKFG01000004">
    <property type="protein sequence ID" value="TCZ78933.1"/>
    <property type="molecule type" value="Genomic_DNA"/>
</dbReference>
<dbReference type="RefSeq" id="WP_132417384.1">
    <property type="nucleotide sequence ID" value="NZ_SKFG01000004.1"/>
</dbReference>
<protein>
    <submittedName>
        <fullName evidence="1">DUF1934 domain-containing protein</fullName>
    </submittedName>
</protein>
<dbReference type="Gene3D" id="2.40.128.20">
    <property type="match status" value="1"/>
</dbReference>
<dbReference type="InterPro" id="IPR015231">
    <property type="entry name" value="DUF1934"/>
</dbReference>
<name>A0A4R4EHV2_9BACL</name>
<dbReference type="Pfam" id="PF09148">
    <property type="entry name" value="DUF1934"/>
    <property type="match status" value="1"/>
</dbReference>
<dbReference type="Proteomes" id="UP000295418">
    <property type="component" value="Unassembled WGS sequence"/>
</dbReference>
<proteinExistence type="predicted"/>
<comment type="caution">
    <text evidence="1">The sequence shown here is derived from an EMBL/GenBank/DDBJ whole genome shotgun (WGS) entry which is preliminary data.</text>
</comment>
<sequence length="139" mass="16227">MTAKRRVRIRLESVNMGQHIVNDAEGDLYEKNDHIYIRYEEAQPEMGQTTTIIKIESDRAKIMRHGEVASEQYFIPNEPTNGFYQTVHGKMNLTVRTHSFHNRLNEQGNGELEWEYDLEVMEEQAGLFTIKLMIIDIGL</sequence>
<gene>
    <name evidence="1" type="ORF">E0485_07675</name>
</gene>
<keyword evidence="2" id="KW-1185">Reference proteome</keyword>
<evidence type="ECO:0000313" key="2">
    <source>
        <dbReference type="Proteomes" id="UP000295418"/>
    </source>
</evidence>
<reference evidence="1 2" key="1">
    <citation type="submission" date="2019-03" db="EMBL/GenBank/DDBJ databases">
        <authorList>
            <person name="Kim M.K.M."/>
        </authorList>
    </citation>
    <scope>NUCLEOTIDE SEQUENCE [LARGE SCALE GENOMIC DNA]</scope>
    <source>
        <strain evidence="1 2">18JY21-1</strain>
    </source>
</reference>
<dbReference type="AlphaFoldDB" id="A0A4R4EHV2"/>
<organism evidence="1 2">
    <name type="scientific">Paenibacillus albiflavus</name>
    <dbReference type="NCBI Taxonomy" id="2545760"/>
    <lineage>
        <taxon>Bacteria</taxon>
        <taxon>Bacillati</taxon>
        <taxon>Bacillota</taxon>
        <taxon>Bacilli</taxon>
        <taxon>Bacillales</taxon>
        <taxon>Paenibacillaceae</taxon>
        <taxon>Paenibacillus</taxon>
    </lineage>
</organism>